<dbReference type="Gene3D" id="3.30.70.100">
    <property type="match status" value="1"/>
</dbReference>
<evidence type="ECO:0000313" key="1">
    <source>
        <dbReference type="EMBL" id="PQJ16355.1"/>
    </source>
</evidence>
<dbReference type="AlphaFoldDB" id="A0A2S7TA37"/>
<sequence length="113" mass="13333">MPYVSPLFPPPYYAVIFTNEQVEELEGYSKMAEEMERLAAQQKGYLGMDHARSEQGITVSYWKNEEDILAWKAVQEHSLAQQNGKNKWYSRYTVRVCRVEREYSWESNNAIDE</sequence>
<dbReference type="Proteomes" id="UP000239366">
    <property type="component" value="Unassembled WGS sequence"/>
</dbReference>
<dbReference type="OrthoDB" id="9798439at2"/>
<dbReference type="InterPro" id="IPR011008">
    <property type="entry name" value="Dimeric_a/b-barrel"/>
</dbReference>
<gene>
    <name evidence="1" type="ORF">BST99_12075</name>
</gene>
<accession>A0A2S7TA37</accession>
<evidence type="ECO:0000313" key="2">
    <source>
        <dbReference type="Proteomes" id="UP000239366"/>
    </source>
</evidence>
<organism evidence="1 2">
    <name type="scientific">Aureicoccus marinus</name>
    <dbReference type="NCBI Taxonomy" id="754435"/>
    <lineage>
        <taxon>Bacteria</taxon>
        <taxon>Pseudomonadati</taxon>
        <taxon>Bacteroidota</taxon>
        <taxon>Flavobacteriia</taxon>
        <taxon>Flavobacteriales</taxon>
        <taxon>Flavobacteriaceae</taxon>
        <taxon>Aureicoccus</taxon>
    </lineage>
</organism>
<dbReference type="SUPFAM" id="SSF54909">
    <property type="entry name" value="Dimeric alpha+beta barrel"/>
    <property type="match status" value="1"/>
</dbReference>
<reference evidence="2" key="1">
    <citation type="submission" date="2016-11" db="EMBL/GenBank/DDBJ databases">
        <title>Trade-off between light-utilization and light-protection in marine flavobacteria.</title>
        <authorList>
            <person name="Kumagai Y."/>
            <person name="Yoshizawa S."/>
            <person name="Kogure K."/>
        </authorList>
    </citation>
    <scope>NUCLEOTIDE SEQUENCE [LARGE SCALE GENOMIC DNA]</scope>
    <source>
        <strain evidence="2">SG-18</strain>
    </source>
</reference>
<dbReference type="PANTHER" id="PTHR37811:SF2">
    <property type="entry name" value="ABM DOMAIN-CONTAINING PROTEIN"/>
    <property type="match status" value="1"/>
</dbReference>
<comment type="caution">
    <text evidence="1">The sequence shown here is derived from an EMBL/GenBank/DDBJ whole genome shotgun (WGS) entry which is preliminary data.</text>
</comment>
<name>A0A2S7TA37_9FLAO</name>
<dbReference type="InterPro" id="IPR052936">
    <property type="entry name" value="Jasmonate_Hydroxylase-like"/>
</dbReference>
<dbReference type="EMBL" id="MQVX01000001">
    <property type="protein sequence ID" value="PQJ16355.1"/>
    <property type="molecule type" value="Genomic_DNA"/>
</dbReference>
<proteinExistence type="predicted"/>
<keyword evidence="1" id="KW-0560">Oxidoreductase</keyword>
<keyword evidence="2" id="KW-1185">Reference proteome</keyword>
<dbReference type="GO" id="GO:0004497">
    <property type="term" value="F:monooxygenase activity"/>
    <property type="evidence" value="ECO:0007669"/>
    <property type="project" value="UniProtKB-KW"/>
</dbReference>
<protein>
    <submittedName>
        <fullName evidence="1">Antibiotic biosynthesis monooxygenase</fullName>
    </submittedName>
</protein>
<keyword evidence="1" id="KW-0503">Monooxygenase</keyword>
<dbReference type="PANTHER" id="PTHR37811">
    <property type="entry name" value="BLL5343 PROTEIN"/>
    <property type="match status" value="1"/>
</dbReference>